<accession>A0ACC2NI77</accession>
<sequence>MSGFSIVIRITVCRNDTIVVDVRNNMLAESTTIHWHGIKQKGTPYMDGVPYVNQCPIPPGGRFRYTFNADHAGTYFWHSHIGSQRADGLYGALIIHPSVYDDRHYKHYEHDEHHIIIGDWSHLDGNSAFFKENHDRLVLPDTILVNGKGRYQIFTRPDQTVLYTPISVYTVHKYRRYRFRVINAGVQDCPIQISIDDHSLQVISLDSQDIEPVHVNVMNIWPGERIDFILHTTHHKVDNYWIRFRGFGLCSPRKDTSTGAFQVARLRYITAPDQDPQTAIGYALPNITEKTRVLNPIQGKDLSSPGHKILIPQLTSLNASDISLRKHPDQQIYISFDFHQLDNYDYHRKNFYGFSQVPASRKLGTLQLNHISLKLPSFPLLSQRDMIGPETFCNASTINSDYCVKEQCVCTHVLQVKLNSVVELVFVDEGRNVAINHPLHLHGHFFRIVASEELGRPIMAADVQQLDLQGKINRNLKKPPIKDTMKTPQGGYTIVRFHANNPGYWFFHCHFEQHNNNGMALVFKVGEHEDFAPVPKDFPTCGDYGSPA</sequence>
<keyword evidence="2" id="KW-1185">Reference proteome</keyword>
<proteinExistence type="predicted"/>
<evidence type="ECO:0000313" key="1">
    <source>
        <dbReference type="EMBL" id="KAJ8670518.1"/>
    </source>
</evidence>
<gene>
    <name evidence="1" type="ORF">QAD02_001777</name>
</gene>
<dbReference type="EMBL" id="CM056743">
    <property type="protein sequence ID" value="KAJ8670518.1"/>
    <property type="molecule type" value="Genomic_DNA"/>
</dbReference>
<comment type="caution">
    <text evidence="1">The sequence shown here is derived from an EMBL/GenBank/DDBJ whole genome shotgun (WGS) entry which is preliminary data.</text>
</comment>
<name>A0ACC2NI77_9HYME</name>
<reference evidence="1" key="1">
    <citation type="submission" date="2023-04" db="EMBL/GenBank/DDBJ databases">
        <title>A chromosome-level genome assembly of the parasitoid wasp Eretmocerus hayati.</title>
        <authorList>
            <person name="Zhong Y."/>
            <person name="Liu S."/>
            <person name="Liu Y."/>
        </authorList>
    </citation>
    <scope>NUCLEOTIDE SEQUENCE</scope>
    <source>
        <strain evidence="1">ZJU_SS_LIU_2023</strain>
    </source>
</reference>
<dbReference type="Proteomes" id="UP001239111">
    <property type="component" value="Chromosome 3"/>
</dbReference>
<protein>
    <submittedName>
        <fullName evidence="1">Uncharacterized protein</fullName>
    </submittedName>
</protein>
<evidence type="ECO:0000313" key="2">
    <source>
        <dbReference type="Proteomes" id="UP001239111"/>
    </source>
</evidence>
<organism evidence="1 2">
    <name type="scientific">Eretmocerus hayati</name>
    <dbReference type="NCBI Taxonomy" id="131215"/>
    <lineage>
        <taxon>Eukaryota</taxon>
        <taxon>Metazoa</taxon>
        <taxon>Ecdysozoa</taxon>
        <taxon>Arthropoda</taxon>
        <taxon>Hexapoda</taxon>
        <taxon>Insecta</taxon>
        <taxon>Pterygota</taxon>
        <taxon>Neoptera</taxon>
        <taxon>Endopterygota</taxon>
        <taxon>Hymenoptera</taxon>
        <taxon>Apocrita</taxon>
        <taxon>Proctotrupomorpha</taxon>
        <taxon>Chalcidoidea</taxon>
        <taxon>Aphelinidae</taxon>
        <taxon>Aphelininae</taxon>
        <taxon>Eretmocerus</taxon>
    </lineage>
</organism>